<dbReference type="GeneID" id="59348199"/>
<sequence>MHSEYKRPSGKASKGIGWNTGAATILSLQRSPLSTTLVSRHVIAADALGTELNFAHIQTMKVSNSVATQKFRLCFHCPPERLPHICVDNLLRLEDKTAEQKSLVQNWMEKRCSMFLRMPQHPSFPLLPTPYQHLESTLSIFPPFHSQRFNASVGLVSWP</sequence>
<evidence type="ECO:0000313" key="1">
    <source>
        <dbReference type="EMBL" id="KAF7296736.1"/>
    </source>
</evidence>
<gene>
    <name evidence="1" type="ORF">MIND_00904200</name>
</gene>
<name>A0A8H6SBY7_9AGAR</name>
<dbReference type="Proteomes" id="UP000636479">
    <property type="component" value="Unassembled WGS sequence"/>
</dbReference>
<dbReference type="RefSeq" id="XP_037217095.1">
    <property type="nucleotide sequence ID" value="XM_037365683.1"/>
</dbReference>
<keyword evidence="2" id="KW-1185">Reference proteome</keyword>
<accession>A0A8H6SBY7</accession>
<protein>
    <submittedName>
        <fullName evidence="1">Uncharacterized protein</fullName>
    </submittedName>
</protein>
<dbReference type="AlphaFoldDB" id="A0A8H6SBY7"/>
<proteinExistence type="predicted"/>
<evidence type="ECO:0000313" key="2">
    <source>
        <dbReference type="Proteomes" id="UP000636479"/>
    </source>
</evidence>
<organism evidence="1 2">
    <name type="scientific">Mycena indigotica</name>
    <dbReference type="NCBI Taxonomy" id="2126181"/>
    <lineage>
        <taxon>Eukaryota</taxon>
        <taxon>Fungi</taxon>
        <taxon>Dikarya</taxon>
        <taxon>Basidiomycota</taxon>
        <taxon>Agaricomycotina</taxon>
        <taxon>Agaricomycetes</taxon>
        <taxon>Agaricomycetidae</taxon>
        <taxon>Agaricales</taxon>
        <taxon>Marasmiineae</taxon>
        <taxon>Mycenaceae</taxon>
        <taxon>Mycena</taxon>
    </lineage>
</organism>
<dbReference type="EMBL" id="JACAZF010000008">
    <property type="protein sequence ID" value="KAF7296736.1"/>
    <property type="molecule type" value="Genomic_DNA"/>
</dbReference>
<comment type="caution">
    <text evidence="1">The sequence shown here is derived from an EMBL/GenBank/DDBJ whole genome shotgun (WGS) entry which is preliminary data.</text>
</comment>
<reference evidence="1" key="1">
    <citation type="submission" date="2020-05" db="EMBL/GenBank/DDBJ databases">
        <title>Mycena genomes resolve the evolution of fungal bioluminescence.</title>
        <authorList>
            <person name="Tsai I.J."/>
        </authorList>
    </citation>
    <scope>NUCLEOTIDE SEQUENCE</scope>
    <source>
        <strain evidence="1">171206Taipei</strain>
    </source>
</reference>